<feature type="non-terminal residue" evidence="2">
    <location>
        <position position="59"/>
    </location>
</feature>
<evidence type="ECO:0000313" key="2">
    <source>
        <dbReference type="EMBL" id="OJT14781.1"/>
    </source>
</evidence>
<evidence type="ECO:0000256" key="1">
    <source>
        <dbReference type="SAM" id="MobiDB-lite"/>
    </source>
</evidence>
<dbReference type="EMBL" id="MNAD01000237">
    <property type="protein sequence ID" value="OJT14781.1"/>
    <property type="molecule type" value="Genomic_DNA"/>
</dbReference>
<dbReference type="Proteomes" id="UP000184267">
    <property type="component" value="Unassembled WGS sequence"/>
</dbReference>
<dbReference type="AlphaFoldDB" id="A0A1M2W4J7"/>
<reference evidence="2 3" key="1">
    <citation type="submission" date="2016-10" db="EMBL/GenBank/DDBJ databases">
        <title>Genome sequence of the basidiomycete white-rot fungus Trametes pubescens.</title>
        <authorList>
            <person name="Makela M.R."/>
            <person name="Granchi Z."/>
            <person name="Peng M."/>
            <person name="De Vries R.P."/>
            <person name="Grigoriev I."/>
            <person name="Riley R."/>
            <person name="Hilden K."/>
        </authorList>
    </citation>
    <scope>NUCLEOTIDE SEQUENCE [LARGE SCALE GENOMIC DNA]</scope>
    <source>
        <strain evidence="2 3">FBCC735</strain>
    </source>
</reference>
<organism evidence="2 3">
    <name type="scientific">Trametes pubescens</name>
    <name type="common">White-rot fungus</name>
    <dbReference type="NCBI Taxonomy" id="154538"/>
    <lineage>
        <taxon>Eukaryota</taxon>
        <taxon>Fungi</taxon>
        <taxon>Dikarya</taxon>
        <taxon>Basidiomycota</taxon>
        <taxon>Agaricomycotina</taxon>
        <taxon>Agaricomycetes</taxon>
        <taxon>Polyporales</taxon>
        <taxon>Polyporaceae</taxon>
        <taxon>Trametes</taxon>
    </lineage>
</organism>
<accession>A0A1M2W4J7</accession>
<name>A0A1M2W4J7_TRAPU</name>
<keyword evidence="3" id="KW-1185">Reference proteome</keyword>
<protein>
    <submittedName>
        <fullName evidence="2">Uncharacterized protein</fullName>
    </submittedName>
</protein>
<feature type="compositionally biased region" description="Low complexity" evidence="1">
    <location>
        <begin position="30"/>
        <end position="49"/>
    </location>
</feature>
<sequence length="59" mass="6243">MPPNQSASHRRRDSREESPRRRNMDPLPVAGSSSAGTMSSASFSTSYSAQPSMAGPSTS</sequence>
<comment type="caution">
    <text evidence="2">The sequence shown here is derived from an EMBL/GenBank/DDBJ whole genome shotgun (WGS) entry which is preliminary data.</text>
</comment>
<feature type="region of interest" description="Disordered" evidence="1">
    <location>
        <begin position="1"/>
        <end position="59"/>
    </location>
</feature>
<evidence type="ECO:0000313" key="3">
    <source>
        <dbReference type="Proteomes" id="UP000184267"/>
    </source>
</evidence>
<proteinExistence type="predicted"/>
<gene>
    <name evidence="2" type="ORF">TRAPUB_8661</name>
</gene>
<feature type="compositionally biased region" description="Basic and acidic residues" evidence="1">
    <location>
        <begin position="13"/>
        <end position="24"/>
    </location>
</feature>